<dbReference type="PROSITE" id="PS50005">
    <property type="entry name" value="TPR"/>
    <property type="match status" value="2"/>
</dbReference>
<dbReference type="Gene3D" id="1.25.40.10">
    <property type="entry name" value="Tetratricopeptide repeat domain"/>
    <property type="match status" value="3"/>
</dbReference>
<feature type="signal peptide" evidence="5">
    <location>
        <begin position="1"/>
        <end position="22"/>
    </location>
</feature>
<dbReference type="AlphaFoldDB" id="A0A2T3HQS8"/>
<dbReference type="InterPro" id="IPR011990">
    <property type="entry name" value="TPR-like_helical_dom_sf"/>
</dbReference>
<evidence type="ECO:0008006" key="8">
    <source>
        <dbReference type="Google" id="ProtNLM"/>
    </source>
</evidence>
<evidence type="ECO:0000256" key="4">
    <source>
        <dbReference type="SAM" id="MobiDB-lite"/>
    </source>
</evidence>
<dbReference type="Pfam" id="PF14559">
    <property type="entry name" value="TPR_19"/>
    <property type="match status" value="1"/>
</dbReference>
<proteinExistence type="predicted"/>
<dbReference type="RefSeq" id="WP_107212951.1">
    <property type="nucleotide sequence ID" value="NZ_KZ686268.1"/>
</dbReference>
<feature type="repeat" description="TPR" evidence="3">
    <location>
        <begin position="513"/>
        <end position="545"/>
    </location>
</feature>
<accession>A0A2T3HQS8</accession>
<keyword evidence="2 3" id="KW-0802">TPR repeat</keyword>
<protein>
    <recommendedName>
        <fullName evidence="8">Tetratricopeptide repeat protein</fullName>
    </recommendedName>
</protein>
<comment type="caution">
    <text evidence="6">The sequence shown here is derived from an EMBL/GenBank/DDBJ whole genome shotgun (WGS) entry which is preliminary data.</text>
</comment>
<dbReference type="SMART" id="SM00028">
    <property type="entry name" value="TPR"/>
    <property type="match status" value="7"/>
</dbReference>
<sequence>MKMIKKVTLSVGLVLAGSAIYAQNIEDAKKALDAEQYQKAASMLKSLVKAKSGDGENYFYLGQVYLAQDYPDSARAVFQQGVAADAKFALNYVGLGQSDLRANNAASAKTNFDKAIDLGKKDYNTFLEIGRAYIAQDKPDYKAALPILQKADELDAKDKDPRPFVALGDFYAKQRNNNEALGPYMRAEGMDEKQFRAKVQIGKMYKEARAWQESEAKLKEVVAADANYGPAYRELAELYLQWGNFGADAEKTKLALDNYRKYLDLTDKSFDSRLRYAQFLTYARDYATLGQEATALAGMIKADNPKLLVLNRLKGYSAYENKQYPEALKSMTDFFAQAKDTSRIVGQDYVYLGKAKLKSGDSTGIADVLRGVAKDTTVAESLEELADTFRVQKKYDKAAQMYATTVKYNPKGKNAVTNYFWVGAMRYLQSYTAQAAKQPVDRAMLVEGDSALARVNRVAPEFELAYIYRARIANMLDDKAAPKGLSAPIFEKFINLVTVEKPEKAAKNKAYLAEAYENLGDWYALSDKTKAVDYLKKALELNPNSNYATAKLQELQGPPAGAAKPKAPIKKK</sequence>
<evidence type="ECO:0000313" key="6">
    <source>
        <dbReference type="EMBL" id="PST84814.1"/>
    </source>
</evidence>
<name>A0A2T3HQS8_9SPHI</name>
<reference evidence="6 7" key="1">
    <citation type="submission" date="2018-03" db="EMBL/GenBank/DDBJ databases">
        <authorList>
            <person name="Keele B.F."/>
        </authorList>
    </citation>
    <scope>NUCLEOTIDE SEQUENCE [LARGE SCALE GENOMIC DNA]</scope>
    <source>
        <strain evidence="6 7">YL28-9</strain>
    </source>
</reference>
<keyword evidence="1" id="KW-0677">Repeat</keyword>
<feature type="chain" id="PRO_5015704506" description="Tetratricopeptide repeat protein" evidence="5">
    <location>
        <begin position="23"/>
        <end position="572"/>
    </location>
</feature>
<evidence type="ECO:0000313" key="7">
    <source>
        <dbReference type="Proteomes" id="UP000240912"/>
    </source>
</evidence>
<evidence type="ECO:0000256" key="2">
    <source>
        <dbReference type="ARBA" id="ARBA00022803"/>
    </source>
</evidence>
<feature type="region of interest" description="Disordered" evidence="4">
    <location>
        <begin position="553"/>
        <end position="572"/>
    </location>
</feature>
<dbReference type="PANTHER" id="PTHR45641">
    <property type="entry name" value="TETRATRICOPEPTIDE REPEAT PROTEIN (AFU_ORTHOLOGUE AFUA_6G03870)"/>
    <property type="match status" value="1"/>
</dbReference>
<keyword evidence="5" id="KW-0732">Signal</keyword>
<feature type="compositionally biased region" description="Low complexity" evidence="4">
    <location>
        <begin position="557"/>
        <end position="566"/>
    </location>
</feature>
<dbReference type="Pfam" id="PF13181">
    <property type="entry name" value="TPR_8"/>
    <property type="match status" value="1"/>
</dbReference>
<gene>
    <name evidence="6" type="ORF">C7T94_01430</name>
</gene>
<evidence type="ECO:0000256" key="3">
    <source>
        <dbReference type="PROSITE-ProRule" id="PRU00339"/>
    </source>
</evidence>
<organism evidence="6 7">
    <name type="scientific">Pedobacter yulinensis</name>
    <dbReference type="NCBI Taxonomy" id="2126353"/>
    <lineage>
        <taxon>Bacteria</taxon>
        <taxon>Pseudomonadati</taxon>
        <taxon>Bacteroidota</taxon>
        <taxon>Sphingobacteriia</taxon>
        <taxon>Sphingobacteriales</taxon>
        <taxon>Sphingobacteriaceae</taxon>
        <taxon>Pedobacter</taxon>
    </lineage>
</organism>
<keyword evidence="7" id="KW-1185">Reference proteome</keyword>
<dbReference type="PANTHER" id="PTHR45641:SF19">
    <property type="entry name" value="NEPHROCYSTIN-3"/>
    <property type="match status" value="1"/>
</dbReference>
<dbReference type="InterPro" id="IPR019734">
    <property type="entry name" value="TPR_rpt"/>
</dbReference>
<dbReference type="Proteomes" id="UP000240912">
    <property type="component" value="Unassembled WGS sequence"/>
</dbReference>
<feature type="repeat" description="TPR" evidence="3">
    <location>
        <begin position="379"/>
        <end position="412"/>
    </location>
</feature>
<evidence type="ECO:0000256" key="5">
    <source>
        <dbReference type="SAM" id="SignalP"/>
    </source>
</evidence>
<dbReference type="EMBL" id="PYLS01000001">
    <property type="protein sequence ID" value="PST84814.1"/>
    <property type="molecule type" value="Genomic_DNA"/>
</dbReference>
<dbReference type="SUPFAM" id="SSF48452">
    <property type="entry name" value="TPR-like"/>
    <property type="match status" value="3"/>
</dbReference>
<dbReference type="OrthoDB" id="638548at2"/>
<evidence type="ECO:0000256" key="1">
    <source>
        <dbReference type="ARBA" id="ARBA00022737"/>
    </source>
</evidence>